<dbReference type="SUPFAM" id="SSF103473">
    <property type="entry name" value="MFS general substrate transporter"/>
    <property type="match status" value="1"/>
</dbReference>
<feature type="transmembrane region" description="Helical" evidence="6">
    <location>
        <begin position="207"/>
        <end position="227"/>
    </location>
</feature>
<feature type="transmembrane region" description="Helical" evidence="6">
    <location>
        <begin position="143"/>
        <end position="164"/>
    </location>
</feature>
<dbReference type="Gene3D" id="1.20.1250.20">
    <property type="entry name" value="MFS general substrate transporter like domains"/>
    <property type="match status" value="1"/>
</dbReference>
<dbReference type="GO" id="GO:0022857">
    <property type="term" value="F:transmembrane transporter activity"/>
    <property type="evidence" value="ECO:0007669"/>
    <property type="project" value="InterPro"/>
</dbReference>
<protein>
    <submittedName>
        <fullName evidence="7">MFS transporter</fullName>
    </submittedName>
</protein>
<dbReference type="PANTHER" id="PTHR23501">
    <property type="entry name" value="MAJOR FACILITATOR SUPERFAMILY"/>
    <property type="match status" value="1"/>
</dbReference>
<organism evidence="7">
    <name type="scientific">hydrothermal vent metagenome</name>
    <dbReference type="NCBI Taxonomy" id="652676"/>
    <lineage>
        <taxon>unclassified sequences</taxon>
        <taxon>metagenomes</taxon>
        <taxon>ecological metagenomes</taxon>
    </lineage>
</organism>
<feature type="transmembrane region" description="Helical" evidence="6">
    <location>
        <begin position="89"/>
        <end position="106"/>
    </location>
</feature>
<dbReference type="GO" id="GO:0012505">
    <property type="term" value="C:endomembrane system"/>
    <property type="evidence" value="ECO:0007669"/>
    <property type="project" value="UniProtKB-SubCell"/>
</dbReference>
<evidence type="ECO:0000256" key="4">
    <source>
        <dbReference type="ARBA" id="ARBA00022989"/>
    </source>
</evidence>
<dbReference type="PANTHER" id="PTHR23501:SF191">
    <property type="entry name" value="VACUOLAR BASIC AMINO ACID TRANSPORTER 4"/>
    <property type="match status" value="1"/>
</dbReference>
<keyword evidence="4 6" id="KW-1133">Transmembrane helix</keyword>
<name>A0A160TMS7_9ZZZZ</name>
<dbReference type="EMBL" id="CZQE01000388">
    <property type="protein sequence ID" value="CUS46710.1"/>
    <property type="molecule type" value="Genomic_DNA"/>
</dbReference>
<dbReference type="GO" id="GO:0005886">
    <property type="term" value="C:plasma membrane"/>
    <property type="evidence" value="ECO:0007669"/>
    <property type="project" value="TreeGrafter"/>
</dbReference>
<gene>
    <name evidence="7" type="ORF">MGWOODY_Smn2823</name>
</gene>
<feature type="transmembrane region" description="Helical" evidence="6">
    <location>
        <begin position="399"/>
        <end position="422"/>
    </location>
</feature>
<feature type="transmembrane region" description="Helical" evidence="6">
    <location>
        <begin position="118"/>
        <end position="137"/>
    </location>
</feature>
<feature type="transmembrane region" description="Helical" evidence="6">
    <location>
        <begin position="239"/>
        <end position="259"/>
    </location>
</feature>
<evidence type="ECO:0000256" key="1">
    <source>
        <dbReference type="ARBA" id="ARBA00004127"/>
    </source>
</evidence>
<feature type="transmembrane region" description="Helical" evidence="6">
    <location>
        <begin position="344"/>
        <end position="363"/>
    </location>
</feature>
<keyword evidence="5 6" id="KW-0472">Membrane</keyword>
<proteinExistence type="predicted"/>
<feature type="transmembrane region" description="Helical" evidence="6">
    <location>
        <begin position="434"/>
        <end position="456"/>
    </location>
</feature>
<comment type="subcellular location">
    <subcellularLocation>
        <location evidence="1">Endomembrane system</location>
        <topology evidence="1">Multi-pass membrane protein</topology>
    </subcellularLocation>
</comment>
<feature type="transmembrane region" description="Helical" evidence="6">
    <location>
        <begin position="370"/>
        <end position="387"/>
    </location>
</feature>
<dbReference type="Pfam" id="PF07690">
    <property type="entry name" value="MFS_1"/>
    <property type="match status" value="1"/>
</dbReference>
<evidence type="ECO:0000256" key="2">
    <source>
        <dbReference type="ARBA" id="ARBA00022448"/>
    </source>
</evidence>
<feature type="transmembrane region" description="Helical" evidence="6">
    <location>
        <begin position="527"/>
        <end position="545"/>
    </location>
</feature>
<keyword evidence="3 6" id="KW-0812">Transmembrane</keyword>
<evidence type="ECO:0000256" key="5">
    <source>
        <dbReference type="ARBA" id="ARBA00023136"/>
    </source>
</evidence>
<dbReference type="InterPro" id="IPR036259">
    <property type="entry name" value="MFS_trans_sf"/>
</dbReference>
<keyword evidence="2" id="KW-0813">Transport</keyword>
<evidence type="ECO:0000256" key="3">
    <source>
        <dbReference type="ARBA" id="ARBA00022692"/>
    </source>
</evidence>
<sequence length="574" mass="62373">MARPLIVRIESGERKGKEGRSVAEYVFKPHEKPTMPGSPANPDHPARRRFFYFLIGCLIGVTGGLGNALVTVNLNFAQGTLGLNTNESAWLTAAYFMTNVTANLLLVKYRQQFGLQPFIRYMLVAYAATTLLHLFLHGFWTSVAVRAMSGIAASGLSTLTLLYLMQAMPAAKRLAGVMMGISIPQLASPLARVFSPRLLEWGDWHNLYWFEMGLALASLVAVMMVPLPPSEREEVFEPLDFLTFGLLAPGLWLMIAVLSEGRIEWWTDQPWMGWALSASVALIAAALIVEHRRANPLINTRWLATREVLRLMAVAASVRILLSEQAFGSVGLLTVLGMINDQMVILNIIIVLASIAGLATAVLTFRPDNVARPITIAVVLIVIGSFMDADATNLTRPSSFYLSQAIIGFASLLFLAQAMVIGIARTLLAGGRNFVSFVVLFSISQSMGGLIGNALLGTFQVIREKFHSHALVQHIVMTDPLVAARVRAGGGAVGGVIGDPALRSAEGAALLAQQVAREANILAYNDVFLLVGVLAVFVALWGYAIRWSIRRRGEQSPIILLQQAMQKAQAQQGQ</sequence>
<reference evidence="7" key="1">
    <citation type="submission" date="2015-10" db="EMBL/GenBank/DDBJ databases">
        <authorList>
            <person name="Gilbert D.G."/>
        </authorList>
    </citation>
    <scope>NUCLEOTIDE SEQUENCE</scope>
</reference>
<evidence type="ECO:0000256" key="6">
    <source>
        <dbReference type="SAM" id="Phobius"/>
    </source>
</evidence>
<dbReference type="AlphaFoldDB" id="A0A160TMS7"/>
<feature type="transmembrane region" description="Helical" evidence="6">
    <location>
        <begin position="50"/>
        <end position="69"/>
    </location>
</feature>
<accession>A0A160TMS7</accession>
<feature type="transmembrane region" description="Helical" evidence="6">
    <location>
        <begin position="271"/>
        <end position="290"/>
    </location>
</feature>
<evidence type="ECO:0000313" key="7">
    <source>
        <dbReference type="EMBL" id="CUS46710.1"/>
    </source>
</evidence>
<dbReference type="InterPro" id="IPR011701">
    <property type="entry name" value="MFS"/>
</dbReference>